<dbReference type="EMBL" id="AMFJ01000073">
    <property type="protein sequence ID" value="EKE29913.1"/>
    <property type="molecule type" value="Genomic_DNA"/>
</dbReference>
<name>K2G3S8_9BACT</name>
<protein>
    <submittedName>
        <fullName evidence="1">Uncharacterized protein</fullName>
    </submittedName>
</protein>
<gene>
    <name evidence="1" type="ORF">ACD_2C00073G0001</name>
</gene>
<dbReference type="AlphaFoldDB" id="K2G3S8"/>
<evidence type="ECO:0000313" key="1">
    <source>
        <dbReference type="EMBL" id="EKE29913.1"/>
    </source>
</evidence>
<proteinExistence type="predicted"/>
<comment type="caution">
    <text evidence="1">The sequence shown here is derived from an EMBL/GenBank/DDBJ whole genome shotgun (WGS) entry which is preliminary data.</text>
</comment>
<reference evidence="1" key="1">
    <citation type="journal article" date="2012" name="Science">
        <title>Fermentation, hydrogen, and sulfur metabolism in multiple uncultivated bacterial phyla.</title>
        <authorList>
            <person name="Wrighton K.C."/>
            <person name="Thomas B.C."/>
            <person name="Sharon I."/>
            <person name="Miller C.S."/>
            <person name="Castelle C.J."/>
            <person name="VerBerkmoes N.C."/>
            <person name="Wilkins M.J."/>
            <person name="Hettich R.L."/>
            <person name="Lipton M.S."/>
            <person name="Williams K.H."/>
            <person name="Long P.E."/>
            <person name="Banfield J.F."/>
        </authorList>
    </citation>
    <scope>NUCLEOTIDE SEQUENCE [LARGE SCALE GENOMIC DNA]</scope>
</reference>
<organism evidence="1">
    <name type="scientific">uncultured bacterium</name>
    <name type="common">gcode 4</name>
    <dbReference type="NCBI Taxonomy" id="1234023"/>
    <lineage>
        <taxon>Bacteria</taxon>
        <taxon>environmental samples</taxon>
    </lineage>
</organism>
<accession>K2G3S8</accession>
<feature type="non-terminal residue" evidence="1">
    <location>
        <position position="33"/>
    </location>
</feature>
<sequence length="33" mass="3765">MKSVNQVCHVKKCCGGRNRTDDPRVYVPARPHL</sequence>